<feature type="transmembrane region" description="Helical" evidence="10">
    <location>
        <begin position="84"/>
        <end position="99"/>
    </location>
</feature>
<evidence type="ECO:0000259" key="12">
    <source>
        <dbReference type="Pfam" id="PF07730"/>
    </source>
</evidence>
<feature type="domain" description="Signal transduction histidine kinase subgroup 3 dimerisation and phosphoacceptor" evidence="12">
    <location>
        <begin position="242"/>
        <end position="304"/>
    </location>
</feature>
<dbReference type="SUPFAM" id="SSF55874">
    <property type="entry name" value="ATPase domain of HSP90 chaperone/DNA topoisomerase II/histidine kinase"/>
    <property type="match status" value="1"/>
</dbReference>
<keyword evidence="5" id="KW-0547">Nucleotide-binding</keyword>
<evidence type="ECO:0000259" key="13">
    <source>
        <dbReference type="Pfam" id="PF23539"/>
    </source>
</evidence>
<dbReference type="EC" id="2.7.13.3" evidence="2"/>
<feature type="transmembrane region" description="Helical" evidence="10">
    <location>
        <begin position="725"/>
        <end position="747"/>
    </location>
</feature>
<feature type="domain" description="DUF7134" evidence="13">
    <location>
        <begin position="20"/>
        <end position="141"/>
    </location>
</feature>
<evidence type="ECO:0000256" key="3">
    <source>
        <dbReference type="ARBA" id="ARBA00022553"/>
    </source>
</evidence>
<evidence type="ECO:0000256" key="6">
    <source>
        <dbReference type="ARBA" id="ARBA00022777"/>
    </source>
</evidence>
<protein>
    <recommendedName>
        <fullName evidence="2">histidine kinase</fullName>
        <ecNumber evidence="2">2.7.13.3</ecNumber>
    </recommendedName>
</protein>
<dbReference type="GO" id="GO:0016301">
    <property type="term" value="F:kinase activity"/>
    <property type="evidence" value="ECO:0007669"/>
    <property type="project" value="UniProtKB-KW"/>
</dbReference>
<evidence type="ECO:0000256" key="9">
    <source>
        <dbReference type="SAM" id="MobiDB-lite"/>
    </source>
</evidence>
<dbReference type="InterPro" id="IPR036890">
    <property type="entry name" value="HATPase_C_sf"/>
</dbReference>
<feature type="transmembrane region" description="Helical" evidence="10">
    <location>
        <begin position="663"/>
        <end position="679"/>
    </location>
</feature>
<keyword evidence="6 14" id="KW-0418">Kinase</keyword>
<dbReference type="EMBL" id="AP012323">
    <property type="protein sequence ID" value="BAQ98403.1"/>
    <property type="molecule type" value="Genomic_DNA"/>
</dbReference>
<dbReference type="InterPro" id="IPR003594">
    <property type="entry name" value="HATPase_dom"/>
</dbReference>
<keyword evidence="10" id="KW-1133">Transmembrane helix</keyword>
<dbReference type="Gene3D" id="1.20.5.1930">
    <property type="match status" value="1"/>
</dbReference>
<dbReference type="InterPro" id="IPR011712">
    <property type="entry name" value="Sig_transdc_His_kin_sub3_dim/P"/>
</dbReference>
<feature type="transmembrane region" description="Helical" evidence="10">
    <location>
        <begin position="686"/>
        <end position="705"/>
    </location>
</feature>
<evidence type="ECO:0000256" key="2">
    <source>
        <dbReference type="ARBA" id="ARBA00012438"/>
    </source>
</evidence>
<keyword evidence="7" id="KW-0067">ATP-binding</keyword>
<keyword evidence="4" id="KW-0808">Transferase</keyword>
<evidence type="ECO:0000256" key="8">
    <source>
        <dbReference type="ARBA" id="ARBA00023012"/>
    </source>
</evidence>
<feature type="domain" description="Histidine kinase/HSP90-like ATPase" evidence="11">
    <location>
        <begin position="351"/>
        <end position="440"/>
    </location>
</feature>
<keyword evidence="15" id="KW-1185">Reference proteome</keyword>
<comment type="catalytic activity">
    <reaction evidence="1">
        <text>ATP + protein L-histidine = ADP + protein N-phospho-L-histidine.</text>
        <dbReference type="EC" id="2.7.13.3"/>
    </reaction>
</comment>
<feature type="transmembrane region" description="Helical" evidence="10">
    <location>
        <begin position="128"/>
        <end position="148"/>
    </location>
</feature>
<feature type="transmembrane region" description="Helical" evidence="10">
    <location>
        <begin position="55"/>
        <end position="77"/>
    </location>
</feature>
<feature type="transmembrane region" description="Helical" evidence="10">
    <location>
        <begin position="185"/>
        <end position="209"/>
    </location>
</feature>
<proteinExistence type="predicted"/>
<feature type="transmembrane region" description="Helical" evidence="10">
    <location>
        <begin position="586"/>
        <end position="604"/>
    </location>
</feature>
<feature type="region of interest" description="Disordered" evidence="9">
    <location>
        <begin position="519"/>
        <end position="539"/>
    </location>
</feature>
<sequence length="897" mass="96041">MGRVTARDTLNRMGIMERITTWNRKHVLLADALYAVIISIFFTLMAGTNDSNPGIIAYFDHTVMAFWSFVLMVPVAMRRWKPQMATLLFAGLVVVQLAFGPSMVYADLMAPWMLYSAIVYADPRNSKAFIVLAVAIGALASPVIIWSADAGPILNQGVPFDGLSPLETCSGTYIYGLSGDCATTIATSSVAIFIFIAVYLFAAIIVAYWQRARRITVSMMHERNDALQAKEDEERHIAALAERARIARDMHDVVAHTLSIIIIQSDGGRYAGANNPALARQTMETIRHESERALHDMKRLLGVFGGSDHADYADVDALIDQARAAAGMGCTIRKTVSGQPRAAALGAQASTAMYRMVQEALTNVRKYGGPNVTVQISEIWGADGLHVTVADNGRGASSSLDGHKPGYGLIGMRERIGAVGGSVTSGPQLGGGFVVSGFVPYSTVSTQSEAAAPASESPNAASSAAVSSGAAIMPMAAPTTGTVSMATDTGNTGVVSNVANAPQSAVASQVGVVQPAGVTQPAGAKMPRPVSQMSSVPTQAPPAPITIRLRTILSALRSKPIQQASATGEQRLNWIERMSQWTERHYLLTDLLLTILVAWMLLSINPSVIYAEGLQLDNRFDRALTIIILIPLIFRRRFPESSALAVAILAALQLLFFEPVSLADILASLVALYSAVLYGRDKAWRWTGIAAISDSVLFGCKIFAAQTGYRSIFSMLTHPRPAYSLAATPAAFASAIMFMVISLALCISATAMAQWDRSSGSNALVLQAREEALRAEQAKQRILAANMERDRISESIQSEVTMTLTSVIDQAVAGLRILDDCERHGEQPSPGAISEAFAAIGSQGRAALAHMRKLLGVLRETGFSDEAHRQEQPGMQLRPAASLDKQLHDSQLHGIAS</sequence>
<evidence type="ECO:0000256" key="4">
    <source>
        <dbReference type="ARBA" id="ARBA00022679"/>
    </source>
</evidence>
<evidence type="ECO:0000259" key="11">
    <source>
        <dbReference type="Pfam" id="PF02518"/>
    </source>
</evidence>
<feature type="transmembrane region" description="Helical" evidence="10">
    <location>
        <begin position="616"/>
        <end position="634"/>
    </location>
</feature>
<reference evidence="14 15" key="1">
    <citation type="submission" date="2012-02" db="EMBL/GenBank/DDBJ databases">
        <title>Complete genome sequence of Bifidobacterium bifidum JCM 1255.</title>
        <authorList>
            <person name="Toh H."/>
            <person name="Oshima K."/>
            <person name="Morita H."/>
            <person name="Hattori M."/>
        </authorList>
    </citation>
    <scope>NUCLEOTIDE SEQUENCE [LARGE SCALE GENOMIC DNA]</scope>
    <source>
        <strain evidence="14 15">JCM 1255</strain>
    </source>
</reference>
<feature type="domain" description="DUF7134" evidence="13">
    <location>
        <begin position="579"/>
        <end position="709"/>
    </location>
</feature>
<keyword evidence="3" id="KW-0597">Phosphoprotein</keyword>
<accession>A0ABN5UX36</accession>
<evidence type="ECO:0000256" key="7">
    <source>
        <dbReference type="ARBA" id="ARBA00022840"/>
    </source>
</evidence>
<evidence type="ECO:0000256" key="5">
    <source>
        <dbReference type="ARBA" id="ARBA00022741"/>
    </source>
</evidence>
<keyword evidence="10" id="KW-0812">Transmembrane</keyword>
<dbReference type="Pfam" id="PF23539">
    <property type="entry name" value="DUF7134"/>
    <property type="match status" value="2"/>
</dbReference>
<dbReference type="Proteomes" id="UP000035063">
    <property type="component" value="Chromosome"/>
</dbReference>
<evidence type="ECO:0000313" key="15">
    <source>
        <dbReference type="Proteomes" id="UP000035063"/>
    </source>
</evidence>
<keyword evidence="10" id="KW-0472">Membrane</keyword>
<dbReference type="PANTHER" id="PTHR24421">
    <property type="entry name" value="NITRATE/NITRITE SENSOR PROTEIN NARX-RELATED"/>
    <property type="match status" value="1"/>
</dbReference>
<keyword evidence="8" id="KW-0902">Two-component regulatory system</keyword>
<dbReference type="CDD" id="cd16917">
    <property type="entry name" value="HATPase_UhpB-NarQ-NarX-like"/>
    <property type="match status" value="1"/>
</dbReference>
<dbReference type="InterPro" id="IPR050482">
    <property type="entry name" value="Sensor_HK_TwoCompSys"/>
</dbReference>
<dbReference type="Gene3D" id="3.30.565.10">
    <property type="entry name" value="Histidine kinase-like ATPase, C-terminal domain"/>
    <property type="match status" value="1"/>
</dbReference>
<evidence type="ECO:0000256" key="1">
    <source>
        <dbReference type="ARBA" id="ARBA00000085"/>
    </source>
</evidence>
<gene>
    <name evidence="14" type="ORF">BBBF_1196</name>
</gene>
<dbReference type="PANTHER" id="PTHR24421:SF10">
    <property type="entry name" value="NITRATE_NITRITE SENSOR PROTEIN NARQ"/>
    <property type="match status" value="1"/>
</dbReference>
<name>A0ABN5UX36_BIFBI</name>
<dbReference type="InterPro" id="IPR055558">
    <property type="entry name" value="DUF7134"/>
</dbReference>
<dbReference type="Pfam" id="PF07730">
    <property type="entry name" value="HisKA_3"/>
    <property type="match status" value="1"/>
</dbReference>
<dbReference type="Pfam" id="PF02518">
    <property type="entry name" value="HATPase_c"/>
    <property type="match status" value="1"/>
</dbReference>
<evidence type="ECO:0000313" key="14">
    <source>
        <dbReference type="EMBL" id="BAQ98403.1"/>
    </source>
</evidence>
<evidence type="ECO:0000256" key="10">
    <source>
        <dbReference type="SAM" id="Phobius"/>
    </source>
</evidence>
<feature type="transmembrane region" description="Helical" evidence="10">
    <location>
        <begin position="27"/>
        <end position="49"/>
    </location>
</feature>
<reference evidence="15" key="2">
    <citation type="journal article" date="2015" name="J. Biotechnol.">
        <title>Complete genome sequence of Bifidobacterium bifidum JCM 1255(T) isolated from feces of a breast-fed infant.</title>
        <authorList>
            <person name="Morita H."/>
            <person name="Toh H."/>
            <person name="Oshima K."/>
            <person name="Nakano A."/>
            <person name="Shindo C."/>
            <person name="Komiya K."/>
            <person name="Arakawa K."/>
            <person name="Suda W."/>
            <person name="Honda K."/>
            <person name="Hattori M."/>
        </authorList>
    </citation>
    <scope>NUCLEOTIDE SEQUENCE [LARGE SCALE GENOMIC DNA]</scope>
    <source>
        <strain evidence="15">JCM 1255</strain>
    </source>
</reference>
<organism evidence="14 15">
    <name type="scientific">Bifidobacterium bifidum ATCC 29521 = JCM 1255 = DSM 20456</name>
    <dbReference type="NCBI Taxonomy" id="500634"/>
    <lineage>
        <taxon>Bacteria</taxon>
        <taxon>Bacillati</taxon>
        <taxon>Actinomycetota</taxon>
        <taxon>Actinomycetes</taxon>
        <taxon>Bifidobacteriales</taxon>
        <taxon>Bifidobacteriaceae</taxon>
        <taxon>Bifidobacterium</taxon>
    </lineage>
</organism>